<evidence type="ECO:0000313" key="3">
    <source>
        <dbReference type="Proteomes" id="UP001595698"/>
    </source>
</evidence>
<dbReference type="EMBL" id="JBHSBC010000076">
    <property type="protein sequence ID" value="MFC3986856.1"/>
    <property type="molecule type" value="Genomic_DNA"/>
</dbReference>
<organism evidence="2 3">
    <name type="scientific">Streptosporangium jomthongense</name>
    <dbReference type="NCBI Taxonomy" id="1193683"/>
    <lineage>
        <taxon>Bacteria</taxon>
        <taxon>Bacillati</taxon>
        <taxon>Actinomycetota</taxon>
        <taxon>Actinomycetes</taxon>
        <taxon>Streptosporangiales</taxon>
        <taxon>Streptosporangiaceae</taxon>
        <taxon>Streptosporangium</taxon>
    </lineage>
</organism>
<accession>A0ABV8FFZ1</accession>
<evidence type="ECO:0000313" key="2">
    <source>
        <dbReference type="EMBL" id="MFC3986856.1"/>
    </source>
</evidence>
<proteinExistence type="predicted"/>
<dbReference type="Pfam" id="PF07702">
    <property type="entry name" value="UTRA"/>
    <property type="match status" value="1"/>
</dbReference>
<keyword evidence="3" id="KW-1185">Reference proteome</keyword>
<dbReference type="SUPFAM" id="SSF64288">
    <property type="entry name" value="Chorismate lyase-like"/>
    <property type="match status" value="1"/>
</dbReference>
<dbReference type="InterPro" id="IPR028978">
    <property type="entry name" value="Chorismate_lyase_/UTRA_dom_sf"/>
</dbReference>
<dbReference type="InterPro" id="IPR050679">
    <property type="entry name" value="Bact_HTH_transcr_reg"/>
</dbReference>
<dbReference type="RefSeq" id="WP_386197200.1">
    <property type="nucleotide sequence ID" value="NZ_JBHSBC010000076.1"/>
</dbReference>
<sequence length="189" mass="20970">MDIKHETDQEMADRTHWMSVSDPYVRPRVGAPDAWAQEATQHGQAGAQAIREVAELEPPPDIATMLGLQPGQTAIARRRTMLLDNQPVELTDSYYPASIACGTRLAEPRKIPGGAVTLLTDLGYEPRHVVEEVSAREPTDQERQLLQLAVGEWVLVLSRVLKTDANLPIEVSVMTMIARGRHLRYALSL</sequence>
<feature type="domain" description="UbiC transcription regulator-associated" evidence="1">
    <location>
        <begin position="41"/>
        <end position="182"/>
    </location>
</feature>
<dbReference type="PANTHER" id="PTHR44846:SF17">
    <property type="entry name" value="GNTR-FAMILY TRANSCRIPTIONAL REGULATOR"/>
    <property type="match status" value="1"/>
</dbReference>
<evidence type="ECO:0000259" key="1">
    <source>
        <dbReference type="SMART" id="SM00866"/>
    </source>
</evidence>
<reference evidence="3" key="1">
    <citation type="journal article" date="2019" name="Int. J. Syst. Evol. Microbiol.">
        <title>The Global Catalogue of Microorganisms (GCM) 10K type strain sequencing project: providing services to taxonomists for standard genome sequencing and annotation.</title>
        <authorList>
            <consortium name="The Broad Institute Genomics Platform"/>
            <consortium name="The Broad Institute Genome Sequencing Center for Infectious Disease"/>
            <person name="Wu L."/>
            <person name="Ma J."/>
        </authorList>
    </citation>
    <scope>NUCLEOTIDE SEQUENCE [LARGE SCALE GENOMIC DNA]</scope>
    <source>
        <strain evidence="3">TBRC 7912</strain>
    </source>
</reference>
<dbReference type="InterPro" id="IPR011663">
    <property type="entry name" value="UTRA"/>
</dbReference>
<comment type="caution">
    <text evidence="2">The sequence shown here is derived from an EMBL/GenBank/DDBJ whole genome shotgun (WGS) entry which is preliminary data.</text>
</comment>
<name>A0ABV8FFZ1_9ACTN</name>
<dbReference type="SMART" id="SM00866">
    <property type="entry name" value="UTRA"/>
    <property type="match status" value="1"/>
</dbReference>
<gene>
    <name evidence="2" type="ORF">ACFOYY_42470</name>
</gene>
<dbReference type="Proteomes" id="UP001595698">
    <property type="component" value="Unassembled WGS sequence"/>
</dbReference>
<dbReference type="Gene3D" id="3.40.1410.10">
    <property type="entry name" value="Chorismate lyase-like"/>
    <property type="match status" value="1"/>
</dbReference>
<dbReference type="PANTHER" id="PTHR44846">
    <property type="entry name" value="MANNOSYL-D-GLYCERATE TRANSPORT/METABOLISM SYSTEM REPRESSOR MNGR-RELATED"/>
    <property type="match status" value="1"/>
</dbReference>
<protein>
    <submittedName>
        <fullName evidence="2">UTRA domain-containing protein</fullName>
    </submittedName>
</protein>